<keyword evidence="4" id="KW-0547">Nucleotide-binding</keyword>
<evidence type="ECO:0000313" key="16">
    <source>
        <dbReference type="Proteomes" id="UP001589810"/>
    </source>
</evidence>
<keyword evidence="9" id="KW-0238">DNA-binding</keyword>
<evidence type="ECO:0000256" key="2">
    <source>
        <dbReference type="ARBA" id="ARBA00022490"/>
    </source>
</evidence>
<evidence type="ECO:0000256" key="4">
    <source>
        <dbReference type="ARBA" id="ARBA00022741"/>
    </source>
</evidence>
<evidence type="ECO:0000256" key="11">
    <source>
        <dbReference type="ARBA" id="ARBA00038000"/>
    </source>
</evidence>
<dbReference type="PANTHER" id="PTHR43152">
    <property type="entry name" value="UVRABC SYSTEM PROTEIN A"/>
    <property type="match status" value="1"/>
</dbReference>
<organism evidence="15 16">
    <name type="scientific">Kutzneria chonburiensis</name>
    <dbReference type="NCBI Taxonomy" id="1483604"/>
    <lineage>
        <taxon>Bacteria</taxon>
        <taxon>Bacillati</taxon>
        <taxon>Actinomycetota</taxon>
        <taxon>Actinomycetes</taxon>
        <taxon>Pseudonocardiales</taxon>
        <taxon>Pseudonocardiaceae</taxon>
        <taxon>Kutzneria</taxon>
    </lineage>
</organism>
<evidence type="ECO:0000256" key="6">
    <source>
        <dbReference type="ARBA" id="ARBA00022769"/>
    </source>
</evidence>
<sequence>MSKASTPRKPGHVADSHDLIRVLGARENNLRDISVEIPKRRLTVFTGVSGSGKSSLVFATIAAESQRMINETYSAFVQGFMTAQARPDVDVLDGLTTVITVDQQRLGSDPRSTVGTATDANAMLRILFSRLGQPHIGSPQAYSFNVASVSGAGAVTLEKGGRQVKEKRTFSITGGMCPRCEGRGSVTDIDLTQLYDDSKSLAEGALTIPGYTSGGWNYRLYASSGFVDADKPIRKYTKRELNDFLYREPTRMKIEGINMTYEGLVPRIQKSYLSKDKEGMQPHIRAFVDRAVTFTVCPDCGGTRLAEGARSSKIKKISIADACAMQISDLAEWVRGLKEPSAAPLLEKLAHTLDSFVEIGLGYLALDRPAATLSGGEAQRVKMIRHLGSSLTDVTYVFDEPTIGLHPHDIQRMNELLLRLRDKGNTVLVVEHKPNTIAIADHVVDLGPGAGSAGGEVCFEGTVAGLRKSGTVTGRHFDDRASLKKTVRTSTGALEIRGATAHNLRKVDVDIPLGVLTVITGVAGSGKSSLVHGSMPTDLGVVSVDQTPIRGSRRSNPATYTGLLEPIRKAFAKANNVKPALFSANSEGACPNCNGVGLIYTDLGVMATVSTTCEVCEGKRFDASVLKYKLGGKDISEVLTMPVTEALDFFATGEAQLPAAHAILERLADVGLGYVSLGQALTTLSGGEQQRLKLATHMGDKGGVYVLDEPTTGLHLADVEQLLGLLDRLVDSGKSVIVVEHHQAVMAHADWIIDLGPGAGHDGGQIVFEGTPAELVKARSTLTGEHLAAYVGR</sequence>
<dbReference type="PANTHER" id="PTHR43152:SF2">
    <property type="entry name" value="DRUG RESISTANCE ABC TRANSPORTER"/>
    <property type="match status" value="1"/>
</dbReference>
<dbReference type="Gene3D" id="3.40.50.300">
    <property type="entry name" value="P-loop containing nucleotide triphosphate hydrolases"/>
    <property type="match status" value="3"/>
</dbReference>
<reference evidence="15 16" key="1">
    <citation type="submission" date="2024-09" db="EMBL/GenBank/DDBJ databases">
        <authorList>
            <person name="Sun Q."/>
            <person name="Mori K."/>
        </authorList>
    </citation>
    <scope>NUCLEOTIDE SEQUENCE [LARGE SCALE GENOMIC DNA]</scope>
    <source>
        <strain evidence="15 16">TBRC 1432</strain>
    </source>
</reference>
<evidence type="ECO:0000256" key="3">
    <source>
        <dbReference type="ARBA" id="ARBA00022737"/>
    </source>
</evidence>
<keyword evidence="8" id="KW-0267">Excision nuclease</keyword>
<comment type="subcellular location">
    <subcellularLocation>
        <location evidence="1">Cytoplasm</location>
    </subcellularLocation>
</comment>
<evidence type="ECO:0000256" key="9">
    <source>
        <dbReference type="ARBA" id="ARBA00023125"/>
    </source>
</evidence>
<comment type="caution">
    <text evidence="15">The sequence shown here is derived from an EMBL/GenBank/DDBJ whole genome shotgun (WGS) entry which is preliminary data.</text>
</comment>
<keyword evidence="3" id="KW-0677">Repeat</keyword>
<feature type="domain" description="ABC transporter" evidence="14">
    <location>
        <begin position="487"/>
        <end position="782"/>
    </location>
</feature>
<dbReference type="RefSeq" id="WP_273941463.1">
    <property type="nucleotide sequence ID" value="NZ_CP097263.1"/>
</dbReference>
<evidence type="ECO:0000259" key="14">
    <source>
        <dbReference type="PROSITE" id="PS50893"/>
    </source>
</evidence>
<feature type="domain" description="ABC transporter" evidence="14">
    <location>
        <begin position="14"/>
        <end position="473"/>
    </location>
</feature>
<keyword evidence="6" id="KW-0228">DNA excision</keyword>
<name>A0ABV6MT74_9PSEU</name>
<dbReference type="InterPro" id="IPR003439">
    <property type="entry name" value="ABC_transporter-like_ATP-bd"/>
</dbReference>
<evidence type="ECO:0000256" key="1">
    <source>
        <dbReference type="ARBA" id="ARBA00004496"/>
    </source>
</evidence>
<dbReference type="Gene3D" id="1.20.1580.10">
    <property type="entry name" value="ABC transporter ATPase like domain"/>
    <property type="match status" value="2"/>
</dbReference>
<dbReference type="InterPro" id="IPR027417">
    <property type="entry name" value="P-loop_NTPase"/>
</dbReference>
<keyword evidence="5" id="KW-0227">DNA damage</keyword>
<evidence type="ECO:0000256" key="7">
    <source>
        <dbReference type="ARBA" id="ARBA00022840"/>
    </source>
</evidence>
<dbReference type="SUPFAM" id="SSF52540">
    <property type="entry name" value="P-loop containing nucleoside triphosphate hydrolases"/>
    <property type="match status" value="2"/>
</dbReference>
<keyword evidence="2" id="KW-0963">Cytoplasm</keyword>
<proteinExistence type="inferred from homology"/>
<dbReference type="Gene3D" id="1.10.8.280">
    <property type="entry name" value="ABC transporter ATPase domain-like"/>
    <property type="match status" value="1"/>
</dbReference>
<dbReference type="GO" id="GO:0005524">
    <property type="term" value="F:ATP binding"/>
    <property type="evidence" value="ECO:0007669"/>
    <property type="project" value="UniProtKB-KW"/>
</dbReference>
<keyword evidence="10" id="KW-0234">DNA repair</keyword>
<protein>
    <recommendedName>
        <fullName evidence="12">UvrABC system protein A</fullName>
    </recommendedName>
    <alternativeName>
        <fullName evidence="13">Excinuclease ABC subunit A</fullName>
    </alternativeName>
</protein>
<dbReference type="EMBL" id="JBHLUD010000004">
    <property type="protein sequence ID" value="MFC0543061.1"/>
    <property type="molecule type" value="Genomic_DNA"/>
</dbReference>
<evidence type="ECO:0000256" key="8">
    <source>
        <dbReference type="ARBA" id="ARBA00022881"/>
    </source>
</evidence>
<dbReference type="Pfam" id="PF00005">
    <property type="entry name" value="ABC_tran"/>
    <property type="match status" value="1"/>
</dbReference>
<gene>
    <name evidence="15" type="ORF">ACFFH7_16295</name>
</gene>
<evidence type="ECO:0000256" key="13">
    <source>
        <dbReference type="ARBA" id="ARBA00042156"/>
    </source>
</evidence>
<accession>A0ABV6MT74</accession>
<evidence type="ECO:0000256" key="10">
    <source>
        <dbReference type="ARBA" id="ARBA00023204"/>
    </source>
</evidence>
<evidence type="ECO:0000256" key="12">
    <source>
        <dbReference type="ARBA" id="ARBA00039316"/>
    </source>
</evidence>
<dbReference type="PROSITE" id="PS50893">
    <property type="entry name" value="ABC_TRANSPORTER_2"/>
    <property type="match status" value="2"/>
</dbReference>
<evidence type="ECO:0000256" key="5">
    <source>
        <dbReference type="ARBA" id="ARBA00022763"/>
    </source>
</evidence>
<keyword evidence="7 15" id="KW-0067">ATP-binding</keyword>
<evidence type="ECO:0000313" key="15">
    <source>
        <dbReference type="EMBL" id="MFC0543061.1"/>
    </source>
</evidence>
<keyword evidence="16" id="KW-1185">Reference proteome</keyword>
<comment type="similarity">
    <text evidence="11">Belongs to the ABC transporter superfamily. UvrA family.</text>
</comment>
<dbReference type="Proteomes" id="UP001589810">
    <property type="component" value="Unassembled WGS sequence"/>
</dbReference>